<dbReference type="InterPro" id="IPR017926">
    <property type="entry name" value="GATASE"/>
</dbReference>
<dbReference type="EMBL" id="MN739352">
    <property type="protein sequence ID" value="QHS99901.1"/>
    <property type="molecule type" value="Genomic_DNA"/>
</dbReference>
<accession>A0A6C0C714</accession>
<dbReference type="PANTHER" id="PTHR42695">
    <property type="entry name" value="GLUTAMINE AMIDOTRANSFERASE YLR126C-RELATED"/>
    <property type="match status" value="1"/>
</dbReference>
<dbReference type="SUPFAM" id="SSF52317">
    <property type="entry name" value="Class I glutamine amidotransferase-like"/>
    <property type="match status" value="1"/>
</dbReference>
<dbReference type="Pfam" id="PF00117">
    <property type="entry name" value="GATase"/>
    <property type="match status" value="1"/>
</dbReference>
<evidence type="ECO:0000259" key="1">
    <source>
        <dbReference type="Pfam" id="PF00117"/>
    </source>
</evidence>
<dbReference type="InterPro" id="IPR029062">
    <property type="entry name" value="Class_I_gatase-like"/>
</dbReference>
<dbReference type="GO" id="GO:0005829">
    <property type="term" value="C:cytosol"/>
    <property type="evidence" value="ECO:0007669"/>
    <property type="project" value="TreeGrafter"/>
</dbReference>
<organism evidence="2">
    <name type="scientific">viral metagenome</name>
    <dbReference type="NCBI Taxonomy" id="1070528"/>
    <lineage>
        <taxon>unclassified sequences</taxon>
        <taxon>metagenomes</taxon>
        <taxon>organismal metagenomes</taxon>
    </lineage>
</organism>
<dbReference type="InterPro" id="IPR044992">
    <property type="entry name" value="ChyE-like"/>
</dbReference>
<sequence>MNLVIQNGNVVTHINKYLDDVEIIKSFEKDVSVIDLNRYKTVIILGGHHSICDAVDQNLAHVIDLIKKCISLDKPLIGICLGCQLIAYALGCKIESSQKLNVGYDTQVCGFKNILRCHTNYIVPNVTFEFMEYYDSMLYVFKHNKIYGVQCHPDIPPEYVSDFVEDTTTIEYARKNNKEIDENNNGLMMYILSNLL</sequence>
<dbReference type="PROSITE" id="PS51273">
    <property type="entry name" value="GATASE_TYPE_1"/>
    <property type="match status" value="1"/>
</dbReference>
<reference evidence="2" key="1">
    <citation type="journal article" date="2020" name="Nature">
        <title>Giant virus diversity and host interactions through global metagenomics.</title>
        <authorList>
            <person name="Schulz F."/>
            <person name="Roux S."/>
            <person name="Paez-Espino D."/>
            <person name="Jungbluth S."/>
            <person name="Walsh D.A."/>
            <person name="Denef V.J."/>
            <person name="McMahon K.D."/>
            <person name="Konstantinidis K.T."/>
            <person name="Eloe-Fadrosh E.A."/>
            <person name="Kyrpides N.C."/>
            <person name="Woyke T."/>
        </authorList>
    </citation>
    <scope>NUCLEOTIDE SEQUENCE</scope>
    <source>
        <strain evidence="2">GVMAG-M-3300020192-26</strain>
    </source>
</reference>
<dbReference type="PANTHER" id="PTHR42695:SF5">
    <property type="entry name" value="GLUTAMINE AMIDOTRANSFERASE YLR126C-RELATED"/>
    <property type="match status" value="1"/>
</dbReference>
<protein>
    <recommendedName>
        <fullName evidence="1">Glutamine amidotransferase domain-containing protein</fullName>
    </recommendedName>
</protein>
<feature type="domain" description="Glutamine amidotransferase" evidence="1">
    <location>
        <begin position="15"/>
        <end position="155"/>
    </location>
</feature>
<dbReference type="Gene3D" id="3.40.50.880">
    <property type="match status" value="1"/>
</dbReference>
<proteinExistence type="predicted"/>
<dbReference type="AlphaFoldDB" id="A0A6C0C714"/>
<name>A0A6C0C714_9ZZZZ</name>
<evidence type="ECO:0000313" key="2">
    <source>
        <dbReference type="EMBL" id="QHS99901.1"/>
    </source>
</evidence>